<comment type="caution">
    <text evidence="1">The sequence shown here is derived from an EMBL/GenBank/DDBJ whole genome shotgun (WGS) entry which is preliminary data.</text>
</comment>
<reference evidence="1 2" key="1">
    <citation type="journal article" date="2019" name="Genome Biol. Evol.">
        <title>Insights into the evolution of the New World diploid cottons (Gossypium, subgenus Houzingenia) based on genome sequencing.</title>
        <authorList>
            <person name="Grover C.E."/>
            <person name="Arick M.A. 2nd"/>
            <person name="Thrash A."/>
            <person name="Conover J.L."/>
            <person name="Sanders W.S."/>
            <person name="Peterson D.G."/>
            <person name="Frelichowski J.E."/>
            <person name="Scheffler J.A."/>
            <person name="Scheffler B.E."/>
            <person name="Wendel J.F."/>
        </authorList>
    </citation>
    <scope>NUCLEOTIDE SEQUENCE [LARGE SCALE GENOMIC DNA]</scope>
    <source>
        <strain evidence="1">27</strain>
        <tissue evidence="1">Leaf</tissue>
    </source>
</reference>
<proteinExistence type="predicted"/>
<dbReference type="AlphaFoldDB" id="A0A7J8SMP1"/>
<sequence length="30" mass="3627">METEDVHVPSFLRRVYNYTRGRQFTTRPIG</sequence>
<name>A0A7J8SMP1_GOSDV</name>
<accession>A0A7J8SMP1</accession>
<dbReference type="EMBL" id="JABFAC010000010">
    <property type="protein sequence ID" value="MBA0627163.1"/>
    <property type="molecule type" value="Genomic_DNA"/>
</dbReference>
<evidence type="ECO:0000313" key="2">
    <source>
        <dbReference type="Proteomes" id="UP000593561"/>
    </source>
</evidence>
<dbReference type="Proteomes" id="UP000593561">
    <property type="component" value="Unassembled WGS sequence"/>
</dbReference>
<protein>
    <submittedName>
        <fullName evidence="1">Uncharacterized protein</fullName>
    </submittedName>
</protein>
<evidence type="ECO:0000313" key="1">
    <source>
        <dbReference type="EMBL" id="MBA0627163.1"/>
    </source>
</evidence>
<organism evidence="1 2">
    <name type="scientific">Gossypium davidsonii</name>
    <name type="common">Davidson's cotton</name>
    <name type="synonym">Gossypium klotzschianum subsp. davidsonii</name>
    <dbReference type="NCBI Taxonomy" id="34287"/>
    <lineage>
        <taxon>Eukaryota</taxon>
        <taxon>Viridiplantae</taxon>
        <taxon>Streptophyta</taxon>
        <taxon>Embryophyta</taxon>
        <taxon>Tracheophyta</taxon>
        <taxon>Spermatophyta</taxon>
        <taxon>Magnoliopsida</taxon>
        <taxon>eudicotyledons</taxon>
        <taxon>Gunneridae</taxon>
        <taxon>Pentapetalae</taxon>
        <taxon>rosids</taxon>
        <taxon>malvids</taxon>
        <taxon>Malvales</taxon>
        <taxon>Malvaceae</taxon>
        <taxon>Malvoideae</taxon>
        <taxon>Gossypium</taxon>
    </lineage>
</organism>
<keyword evidence="2" id="KW-1185">Reference proteome</keyword>
<gene>
    <name evidence="1" type="ORF">Godav_004708</name>
</gene>